<accession>A0A167QSI0</accession>
<feature type="region of interest" description="Disordered" evidence="1">
    <location>
        <begin position="266"/>
        <end position="366"/>
    </location>
</feature>
<dbReference type="Proteomes" id="UP000076874">
    <property type="component" value="Unassembled WGS sequence"/>
</dbReference>
<dbReference type="STRING" id="1081102.A0A167QSI0"/>
<dbReference type="EMBL" id="AZHD01000013">
    <property type="protein sequence ID" value="OAA57930.1"/>
    <property type="molecule type" value="Genomic_DNA"/>
</dbReference>
<protein>
    <submittedName>
        <fullName evidence="2">Uncharacterized protein</fullName>
    </submittedName>
</protein>
<feature type="compositionally biased region" description="Basic and acidic residues" evidence="1">
    <location>
        <begin position="347"/>
        <end position="359"/>
    </location>
</feature>
<dbReference type="AlphaFoldDB" id="A0A167QSI0"/>
<gene>
    <name evidence="2" type="ORF">SPI_06815</name>
</gene>
<evidence type="ECO:0000313" key="2">
    <source>
        <dbReference type="EMBL" id="OAA57930.1"/>
    </source>
</evidence>
<comment type="caution">
    <text evidence="2">The sequence shown here is derived from an EMBL/GenBank/DDBJ whole genome shotgun (WGS) entry which is preliminary data.</text>
</comment>
<feature type="compositionally biased region" description="Acidic residues" evidence="1">
    <location>
        <begin position="280"/>
        <end position="333"/>
    </location>
</feature>
<organism evidence="2 3">
    <name type="scientific">Niveomyces insectorum RCEF 264</name>
    <dbReference type="NCBI Taxonomy" id="1081102"/>
    <lineage>
        <taxon>Eukaryota</taxon>
        <taxon>Fungi</taxon>
        <taxon>Dikarya</taxon>
        <taxon>Ascomycota</taxon>
        <taxon>Pezizomycotina</taxon>
        <taxon>Sordariomycetes</taxon>
        <taxon>Hypocreomycetidae</taxon>
        <taxon>Hypocreales</taxon>
        <taxon>Cordycipitaceae</taxon>
        <taxon>Niveomyces</taxon>
    </lineage>
</organism>
<reference evidence="2 3" key="1">
    <citation type="journal article" date="2016" name="Genome Biol. Evol.">
        <title>Divergent and convergent evolution of fungal pathogenicity.</title>
        <authorList>
            <person name="Shang Y."/>
            <person name="Xiao G."/>
            <person name="Zheng P."/>
            <person name="Cen K."/>
            <person name="Zhan S."/>
            <person name="Wang C."/>
        </authorList>
    </citation>
    <scope>NUCLEOTIDE SEQUENCE [LARGE SCALE GENOMIC DNA]</scope>
    <source>
        <strain evidence="2 3">RCEF 264</strain>
    </source>
</reference>
<keyword evidence="3" id="KW-1185">Reference proteome</keyword>
<dbReference type="OrthoDB" id="5030973at2759"/>
<name>A0A167QSI0_9HYPO</name>
<evidence type="ECO:0000313" key="3">
    <source>
        <dbReference type="Proteomes" id="UP000076874"/>
    </source>
</evidence>
<proteinExistence type="predicted"/>
<sequence>MAWYDNEEGEDADELAYQKAMDKDDDNALASFAGPLFIRGDEDNTFRVKNKSLSDWERRNVLERLTKATEIRCLLLGVVHGTLNTKAKSPRATLMVFKFRFDTIKHARRMTRARIDIEFFAKKKGDEAPEVLAVAPNERWSVVPTEDREKLSAGGKVKAGVSGVPFVDLGAEVSLRKTWSKDISDATTVTGGTHLGENIDAGAPTACGWTLLENKKRQTGLPDSLTVAVLVTRTNDKPFHAMVNLEARGNIRTEMDWMLNKIPVDDPVLFNPSNAQQTKDEEDEEDEEDEDEENEDVENEKEGNEEDEEEDDEEEEDGENEEDWEEVEADEETERTTTRRSTKRGKGKEQKKSSKTPEKKKPKKVSVMMYGHWRLGRWQAKMDKLADVTFRTVYKRAEKERW</sequence>
<evidence type="ECO:0000256" key="1">
    <source>
        <dbReference type="SAM" id="MobiDB-lite"/>
    </source>
</evidence>